<feature type="compositionally biased region" description="Basic and acidic residues" evidence="1">
    <location>
        <begin position="30"/>
        <end position="43"/>
    </location>
</feature>
<evidence type="ECO:0000313" key="3">
    <source>
        <dbReference type="Proteomes" id="UP001359485"/>
    </source>
</evidence>
<gene>
    <name evidence="2" type="ORF">RUM44_001229</name>
</gene>
<accession>A0ABR1AJF1</accession>
<reference evidence="2 3" key="1">
    <citation type="submission" date="2023-09" db="EMBL/GenBank/DDBJ databases">
        <title>Genomes of two closely related lineages of the louse Polyplax serrata with different host specificities.</title>
        <authorList>
            <person name="Martinu J."/>
            <person name="Tarabai H."/>
            <person name="Stefka J."/>
            <person name="Hypsa V."/>
        </authorList>
    </citation>
    <scope>NUCLEOTIDE SEQUENCE [LARGE SCALE GENOMIC DNA]</scope>
    <source>
        <strain evidence="2">98ZLc_SE</strain>
    </source>
</reference>
<sequence>MGSGRHNTTPPPPHHNYNKGPKDGGSLPENRQRSDEKRNKENGVDPCTLTNNNNNGRRERAKSNLVLSGVSRNDYSRRFVGSSLSGTQATVSGVEFPGKRFEKDEGIHKINLFTETEPKCNALDLPKDGSINWTVCPDLWQEERLI</sequence>
<evidence type="ECO:0000256" key="1">
    <source>
        <dbReference type="SAM" id="MobiDB-lite"/>
    </source>
</evidence>
<comment type="caution">
    <text evidence="2">The sequence shown here is derived from an EMBL/GenBank/DDBJ whole genome shotgun (WGS) entry which is preliminary data.</text>
</comment>
<feature type="region of interest" description="Disordered" evidence="1">
    <location>
        <begin position="1"/>
        <end position="63"/>
    </location>
</feature>
<name>A0ABR1AJF1_POLSC</name>
<dbReference type="EMBL" id="JAWJWF010000047">
    <property type="protein sequence ID" value="KAK6621422.1"/>
    <property type="molecule type" value="Genomic_DNA"/>
</dbReference>
<organism evidence="2 3">
    <name type="scientific">Polyplax serrata</name>
    <name type="common">Common mouse louse</name>
    <dbReference type="NCBI Taxonomy" id="468196"/>
    <lineage>
        <taxon>Eukaryota</taxon>
        <taxon>Metazoa</taxon>
        <taxon>Ecdysozoa</taxon>
        <taxon>Arthropoda</taxon>
        <taxon>Hexapoda</taxon>
        <taxon>Insecta</taxon>
        <taxon>Pterygota</taxon>
        <taxon>Neoptera</taxon>
        <taxon>Paraneoptera</taxon>
        <taxon>Psocodea</taxon>
        <taxon>Troctomorpha</taxon>
        <taxon>Phthiraptera</taxon>
        <taxon>Anoplura</taxon>
        <taxon>Polyplacidae</taxon>
        <taxon>Polyplax</taxon>
    </lineage>
</organism>
<protein>
    <submittedName>
        <fullName evidence="2">Uncharacterized protein</fullName>
    </submittedName>
</protein>
<dbReference type="Proteomes" id="UP001359485">
    <property type="component" value="Unassembled WGS sequence"/>
</dbReference>
<proteinExistence type="predicted"/>
<keyword evidence="3" id="KW-1185">Reference proteome</keyword>
<evidence type="ECO:0000313" key="2">
    <source>
        <dbReference type="EMBL" id="KAK6621422.1"/>
    </source>
</evidence>